<reference evidence="7" key="1">
    <citation type="submission" date="2019-08" db="EMBL/GenBank/DDBJ databases">
        <authorList>
            <person name="Kucharzyk K."/>
            <person name="Murdoch R.W."/>
            <person name="Higgins S."/>
            <person name="Loffler F."/>
        </authorList>
    </citation>
    <scope>NUCLEOTIDE SEQUENCE</scope>
</reference>
<name>A0A645F0L1_9ZZZZ</name>
<accession>A0A645F0L1</accession>
<evidence type="ECO:0000256" key="3">
    <source>
        <dbReference type="ARBA" id="ARBA00023125"/>
    </source>
</evidence>
<feature type="domain" description="Holliday junction DNA helicase RuvA C-terminal" evidence="6">
    <location>
        <begin position="146"/>
        <end position="189"/>
    </location>
</feature>
<dbReference type="InterPro" id="IPR011114">
    <property type="entry name" value="RuvA_C"/>
</dbReference>
<dbReference type="GO" id="GO:0006281">
    <property type="term" value="P:DNA repair"/>
    <property type="evidence" value="ECO:0007669"/>
    <property type="project" value="UniProtKB-KW"/>
</dbReference>
<evidence type="ECO:0000259" key="5">
    <source>
        <dbReference type="Pfam" id="PF01330"/>
    </source>
</evidence>
<feature type="domain" description="DNA helicase Holliday junction RuvA type" evidence="5">
    <location>
        <begin position="1"/>
        <end position="62"/>
    </location>
</feature>
<keyword evidence="4" id="KW-0234">DNA repair</keyword>
<dbReference type="GO" id="GO:0003677">
    <property type="term" value="F:DNA binding"/>
    <property type="evidence" value="ECO:0007669"/>
    <property type="project" value="UniProtKB-KW"/>
</dbReference>
<dbReference type="SUPFAM" id="SSF47781">
    <property type="entry name" value="RuvA domain 2-like"/>
    <property type="match status" value="1"/>
</dbReference>
<keyword evidence="7" id="KW-0547">Nucleotide-binding</keyword>
<dbReference type="InterPro" id="IPR036267">
    <property type="entry name" value="RuvA_C_sf"/>
</dbReference>
<dbReference type="InterPro" id="IPR010994">
    <property type="entry name" value="RuvA_2-like"/>
</dbReference>
<evidence type="ECO:0000256" key="1">
    <source>
        <dbReference type="ARBA" id="ARBA00022490"/>
    </source>
</evidence>
<organism evidence="7">
    <name type="scientific">bioreactor metagenome</name>
    <dbReference type="NCBI Taxonomy" id="1076179"/>
    <lineage>
        <taxon>unclassified sequences</taxon>
        <taxon>metagenomes</taxon>
        <taxon>ecological metagenomes</taxon>
    </lineage>
</organism>
<dbReference type="GO" id="GO:0006310">
    <property type="term" value="P:DNA recombination"/>
    <property type="evidence" value="ECO:0007669"/>
    <property type="project" value="InterPro"/>
</dbReference>
<protein>
    <submittedName>
        <fullName evidence="7">Holliday junction ATP-dependent DNA helicase RuvA</fullName>
        <ecNumber evidence="7">3.6.4.12</ecNumber>
    </submittedName>
</protein>
<dbReference type="CDD" id="cd14332">
    <property type="entry name" value="UBA_RuvA_C"/>
    <property type="match status" value="1"/>
</dbReference>
<dbReference type="Gene3D" id="1.10.8.10">
    <property type="entry name" value="DNA helicase RuvA subunit, C-terminal domain"/>
    <property type="match status" value="1"/>
</dbReference>
<dbReference type="EC" id="3.6.4.12" evidence="7"/>
<dbReference type="InterPro" id="IPR013849">
    <property type="entry name" value="DNA_helicase_Holl-junc_RuvA_I"/>
</dbReference>
<dbReference type="InterPro" id="IPR000085">
    <property type="entry name" value="RuvA"/>
</dbReference>
<evidence type="ECO:0000259" key="6">
    <source>
        <dbReference type="Pfam" id="PF07499"/>
    </source>
</evidence>
<dbReference type="EMBL" id="VSSQ01052087">
    <property type="protein sequence ID" value="MPN06193.1"/>
    <property type="molecule type" value="Genomic_DNA"/>
</dbReference>
<gene>
    <name evidence="7" type="primary">ruvA_38</name>
    <name evidence="7" type="ORF">SDC9_153449</name>
</gene>
<dbReference type="NCBIfam" id="TIGR00084">
    <property type="entry name" value="ruvA"/>
    <property type="match status" value="1"/>
</dbReference>
<keyword evidence="2" id="KW-0227">DNA damage</keyword>
<comment type="caution">
    <text evidence="7">The sequence shown here is derived from an EMBL/GenBank/DDBJ whole genome shotgun (WGS) entry which is preliminary data.</text>
</comment>
<keyword evidence="7" id="KW-0347">Helicase</keyword>
<dbReference type="Pfam" id="PF14520">
    <property type="entry name" value="HHH_5"/>
    <property type="match status" value="1"/>
</dbReference>
<sequence>MIGFLAGSARVQKDSLLIVIQGVGFQVSVPQHLWQQVQAAGEMPLELKIHPYIKEDRFELYGFQTDEEMEIFRMMLAISGVGPKMAMGLIDQGTTGLITAVQEAKVAFFTAAPRVGKKLAQKIIIELKGKLGSLKELNLGSLSSQQQDVLDALLGLGFEENQARDIMGQIDMEELSVEQALKEAIRLLSSGSERS</sequence>
<dbReference type="Pfam" id="PF01330">
    <property type="entry name" value="RuvA_N"/>
    <property type="match status" value="1"/>
</dbReference>
<keyword evidence="7" id="KW-0378">Hydrolase</keyword>
<dbReference type="HAMAP" id="MF_00031">
    <property type="entry name" value="DNA_HJ_migration_RuvA"/>
    <property type="match status" value="1"/>
</dbReference>
<dbReference type="Pfam" id="PF07499">
    <property type="entry name" value="RuvA_C"/>
    <property type="match status" value="1"/>
</dbReference>
<dbReference type="Gene3D" id="1.10.150.20">
    <property type="entry name" value="5' to 3' exonuclease, C-terminal subdomain"/>
    <property type="match status" value="1"/>
</dbReference>
<dbReference type="SUPFAM" id="SSF46929">
    <property type="entry name" value="DNA helicase RuvA subunit, C-terminal domain"/>
    <property type="match status" value="1"/>
</dbReference>
<keyword evidence="7" id="KW-0067">ATP-binding</keyword>
<dbReference type="AlphaFoldDB" id="A0A645F0L1"/>
<keyword evidence="3" id="KW-0238">DNA-binding</keyword>
<evidence type="ECO:0000256" key="4">
    <source>
        <dbReference type="ARBA" id="ARBA00023204"/>
    </source>
</evidence>
<dbReference type="GO" id="GO:0009378">
    <property type="term" value="F:four-way junction helicase activity"/>
    <property type="evidence" value="ECO:0007669"/>
    <property type="project" value="InterPro"/>
</dbReference>
<keyword evidence="1" id="KW-0963">Cytoplasm</keyword>
<dbReference type="GO" id="GO:0009379">
    <property type="term" value="C:Holliday junction helicase complex"/>
    <property type="evidence" value="ECO:0007669"/>
    <property type="project" value="InterPro"/>
</dbReference>
<proteinExistence type="inferred from homology"/>
<evidence type="ECO:0000256" key="2">
    <source>
        <dbReference type="ARBA" id="ARBA00022763"/>
    </source>
</evidence>
<dbReference type="GO" id="GO:0005524">
    <property type="term" value="F:ATP binding"/>
    <property type="evidence" value="ECO:0007669"/>
    <property type="project" value="InterPro"/>
</dbReference>
<dbReference type="GO" id="GO:0016787">
    <property type="term" value="F:hydrolase activity"/>
    <property type="evidence" value="ECO:0007669"/>
    <property type="project" value="UniProtKB-KW"/>
</dbReference>
<dbReference type="InterPro" id="IPR012340">
    <property type="entry name" value="NA-bd_OB-fold"/>
</dbReference>
<evidence type="ECO:0000313" key="7">
    <source>
        <dbReference type="EMBL" id="MPN06193.1"/>
    </source>
</evidence>
<dbReference type="SUPFAM" id="SSF50249">
    <property type="entry name" value="Nucleic acid-binding proteins"/>
    <property type="match status" value="1"/>
</dbReference>
<dbReference type="Gene3D" id="2.40.50.140">
    <property type="entry name" value="Nucleic acid-binding proteins"/>
    <property type="match status" value="1"/>
</dbReference>